<dbReference type="Pfam" id="PF02518">
    <property type="entry name" value="HATPase_c"/>
    <property type="match status" value="1"/>
</dbReference>
<dbReference type="PROSITE" id="PS50109">
    <property type="entry name" value="HIS_KIN"/>
    <property type="match status" value="1"/>
</dbReference>
<dbReference type="PROSITE" id="PS50113">
    <property type="entry name" value="PAC"/>
    <property type="match status" value="3"/>
</dbReference>
<keyword evidence="1" id="KW-0597">Phosphoprotein</keyword>
<dbReference type="SMART" id="SM00086">
    <property type="entry name" value="PAC"/>
    <property type="match status" value="4"/>
</dbReference>
<evidence type="ECO:0000256" key="1">
    <source>
        <dbReference type="PROSITE-ProRule" id="PRU00169"/>
    </source>
</evidence>
<feature type="domain" description="PAC" evidence="5">
    <location>
        <begin position="317"/>
        <end position="371"/>
    </location>
</feature>
<feature type="domain" description="Histidine kinase" evidence="2">
    <location>
        <begin position="780"/>
        <end position="986"/>
    </location>
</feature>
<dbReference type="Pfam" id="PF00072">
    <property type="entry name" value="Response_reg"/>
    <property type="match status" value="1"/>
</dbReference>
<dbReference type="InterPro" id="IPR005467">
    <property type="entry name" value="His_kinase_dom"/>
</dbReference>
<dbReference type="InterPro" id="IPR036890">
    <property type="entry name" value="HATPase_C_sf"/>
</dbReference>
<gene>
    <name evidence="6" type="primary">cheY8</name>
    <name evidence="6" type="ORF">HSBGL_2949</name>
</gene>
<dbReference type="SUPFAM" id="SSF55874">
    <property type="entry name" value="ATPase domain of HSP90 chaperone/DNA topoisomerase II/histidine kinase"/>
    <property type="match status" value="1"/>
</dbReference>
<dbReference type="PANTHER" id="PTHR44757">
    <property type="entry name" value="DIGUANYLATE CYCLASE DGCP"/>
    <property type="match status" value="1"/>
</dbReference>
<dbReference type="EMBL" id="CP064789">
    <property type="protein sequence ID" value="QSG13343.1"/>
    <property type="molecule type" value="Genomic_DNA"/>
</dbReference>
<dbReference type="SMART" id="SM00387">
    <property type="entry name" value="HATPase_c"/>
    <property type="match status" value="1"/>
</dbReference>
<dbReference type="Pfam" id="PF08448">
    <property type="entry name" value="PAS_4"/>
    <property type="match status" value="2"/>
</dbReference>
<feature type="modified residue" description="4-aspartylphosphate" evidence="1">
    <location>
        <position position="45"/>
    </location>
</feature>
<dbReference type="Pfam" id="PF00989">
    <property type="entry name" value="PAS"/>
    <property type="match status" value="1"/>
</dbReference>
<dbReference type="SUPFAM" id="SSF55785">
    <property type="entry name" value="PYP-like sensor domain (PAS domain)"/>
    <property type="match status" value="4"/>
</dbReference>
<dbReference type="Pfam" id="PF13426">
    <property type="entry name" value="PAS_9"/>
    <property type="match status" value="1"/>
</dbReference>
<accession>A0A897NR88</accession>
<proteinExistence type="predicted"/>
<evidence type="ECO:0000259" key="2">
    <source>
        <dbReference type="PROSITE" id="PS50109"/>
    </source>
</evidence>
<dbReference type="InterPro" id="IPR035965">
    <property type="entry name" value="PAS-like_dom_sf"/>
</dbReference>
<dbReference type="InterPro" id="IPR013656">
    <property type="entry name" value="PAS_4"/>
</dbReference>
<name>A0A897NR88_9EURY</name>
<evidence type="ECO:0000259" key="5">
    <source>
        <dbReference type="PROSITE" id="PS50113"/>
    </source>
</evidence>
<dbReference type="PROSITE" id="PS50110">
    <property type="entry name" value="RESPONSE_REGULATORY"/>
    <property type="match status" value="1"/>
</dbReference>
<dbReference type="Gene3D" id="3.30.565.10">
    <property type="entry name" value="Histidine kinase-like ATPase, C-terminal domain"/>
    <property type="match status" value="1"/>
</dbReference>
<dbReference type="Proteomes" id="UP000663305">
    <property type="component" value="Chromosome"/>
</dbReference>
<dbReference type="InterPro" id="IPR000700">
    <property type="entry name" value="PAS-assoc_C"/>
</dbReference>
<dbReference type="NCBIfam" id="TIGR00229">
    <property type="entry name" value="sensory_box"/>
    <property type="match status" value="4"/>
</dbReference>
<feature type="domain" description="PAC" evidence="5">
    <location>
        <begin position="439"/>
        <end position="493"/>
    </location>
</feature>
<dbReference type="InterPro" id="IPR011006">
    <property type="entry name" value="CheY-like_superfamily"/>
</dbReference>
<feature type="domain" description="PAS" evidence="4">
    <location>
        <begin position="368"/>
        <end position="439"/>
    </location>
</feature>
<dbReference type="InterPro" id="IPR001610">
    <property type="entry name" value="PAC"/>
</dbReference>
<evidence type="ECO:0000259" key="3">
    <source>
        <dbReference type="PROSITE" id="PS50110"/>
    </source>
</evidence>
<dbReference type="SUPFAM" id="SSF55781">
    <property type="entry name" value="GAF domain-like"/>
    <property type="match status" value="1"/>
</dbReference>
<dbReference type="SUPFAM" id="SSF52172">
    <property type="entry name" value="CheY-like"/>
    <property type="match status" value="1"/>
</dbReference>
<dbReference type="GO" id="GO:0006355">
    <property type="term" value="P:regulation of DNA-templated transcription"/>
    <property type="evidence" value="ECO:0007669"/>
    <property type="project" value="InterPro"/>
</dbReference>
<dbReference type="Gene3D" id="3.40.50.2300">
    <property type="match status" value="1"/>
</dbReference>
<evidence type="ECO:0000313" key="6">
    <source>
        <dbReference type="EMBL" id="QSG13343.1"/>
    </source>
</evidence>
<dbReference type="InterPro" id="IPR001789">
    <property type="entry name" value="Sig_transdc_resp-reg_receiver"/>
</dbReference>
<reference evidence="6" key="1">
    <citation type="submission" date="2020-11" db="EMBL/GenBank/DDBJ databases">
        <title>Carbohydrate-dependent, anaerobic sulfur respiration: A novel catabolism in halophilic archaea.</title>
        <authorList>
            <person name="Sorokin D.Y."/>
            <person name="Messina E."/>
            <person name="Smedile F."/>
            <person name="La Cono V."/>
            <person name="Hallsworth J.E."/>
            <person name="Yakimov M.M."/>
        </authorList>
    </citation>
    <scope>NUCLEOTIDE SEQUENCE</scope>
    <source>
        <strain evidence="6">HSR-Bgl</strain>
    </source>
</reference>
<feature type="domain" description="PAS" evidence="4">
    <location>
        <begin position="246"/>
        <end position="290"/>
    </location>
</feature>
<protein>
    <submittedName>
        <fullName evidence="6">Signal transduction regulator</fullName>
    </submittedName>
</protein>
<dbReference type="Gene3D" id="3.30.450.20">
    <property type="entry name" value="PAS domain"/>
    <property type="match status" value="4"/>
</dbReference>
<evidence type="ECO:0000259" key="4">
    <source>
        <dbReference type="PROSITE" id="PS50112"/>
    </source>
</evidence>
<evidence type="ECO:0000313" key="7">
    <source>
        <dbReference type="Proteomes" id="UP000663305"/>
    </source>
</evidence>
<sequence>MAADKRQFQEQLEDEIRLNVRTYSTASEVLEYVKTQNHVDCIVSDHTLPDLNGITLLQTIRVQYPELPFILFTDSGDEKLASRAISSGVTDYVIKSQVQDQWEKLRSLIIEATSYYETRQAVTAPELTVKSIFQASPDPMAVVQSGELQYGNEELLSLFNAESLADLADRGPVPCFDAELEESTPEIIKSVQQGERVLKQVERRAVALDGTTTAVEVTATAMRWNERSAVLLICRNLSERREREAQLLQFRKAIEASGHAVYITDPEGTIQYVNEAFEEITGYEASEALGSTPRILRSGQMSDEYYETLWGTLTTGEIWEERVINRRKNSEIYYAHQTIAPVTDIDENITAFVAVQHDITEQKRREQELRQYRRAAQNTDDLLTAVDRNYNFLFANPRYREFHGLSPEADVSDLALSDVLEQDEVKQVEPHLTTVLEGKHSTFETVRTDAEGEERRLNVQYFPLQNENGDITGVGASMRDITEKQELIKSKQQLAEFRRVMNNVHSSLVRIDSPQDALSSVTNIIASSDLFGCTFFALTSDWSSEFVCASDTELSQQDVREFHTHEYLNAVFEQGILKIDDVTTEPFKQHINEQPSHQGIAIAISYEDEQFGVLTVHTPTEADIVVDEIELLDQLADDIGLVLHNYALKQQYKTFQEIANWIDDPIMLQDLDGNFEVVNDGVSDYAGLTKSELRGNDEFAFMDSETAKRIQEMKERVVNDETVINYEVTADLPQKGIRDFSTVRYPHYDNSGSVDGTVAISRDVTEINEYEAQMKIMERVLRHNVRNHMTVINGLAEHIQSTTASSSASDYATKIKEHSRQLTNIVDKERRITNLLADPPPTIIIDLVSTTEAALTRIHDTYQDVSVSQDFPEECLVEGSVAIEEAITELLENAIVHAESDDPRIEVAIDCDSTAGSVRISDSNPTIPEMEREILWDTSKIEPLYHGQGLGLWLVNHSVRESEGSLTFQANEPQGNEITIQLSKDTENPP</sequence>
<dbReference type="SMART" id="SM00448">
    <property type="entry name" value="REC"/>
    <property type="match status" value="1"/>
</dbReference>
<feature type="domain" description="Response regulatory" evidence="3">
    <location>
        <begin position="1"/>
        <end position="110"/>
    </location>
</feature>
<dbReference type="InterPro" id="IPR003594">
    <property type="entry name" value="HATPase_dom"/>
</dbReference>
<dbReference type="SMART" id="SM00091">
    <property type="entry name" value="PAS"/>
    <property type="match status" value="4"/>
</dbReference>
<organism evidence="6 7">
    <name type="scientific">Halapricum desulfuricans</name>
    <dbReference type="NCBI Taxonomy" id="2841257"/>
    <lineage>
        <taxon>Archaea</taxon>
        <taxon>Methanobacteriati</taxon>
        <taxon>Methanobacteriota</taxon>
        <taxon>Stenosarchaea group</taxon>
        <taxon>Halobacteria</taxon>
        <taxon>Halobacteriales</taxon>
        <taxon>Haloarculaceae</taxon>
        <taxon>Halapricum</taxon>
    </lineage>
</organism>
<dbReference type="InterPro" id="IPR000014">
    <property type="entry name" value="PAS"/>
</dbReference>
<dbReference type="CDD" id="cd00130">
    <property type="entry name" value="PAS"/>
    <property type="match status" value="3"/>
</dbReference>
<dbReference type="GO" id="GO:0000160">
    <property type="term" value="P:phosphorelay signal transduction system"/>
    <property type="evidence" value="ECO:0007669"/>
    <property type="project" value="InterPro"/>
</dbReference>
<dbReference type="PROSITE" id="PS50112">
    <property type="entry name" value="PAS"/>
    <property type="match status" value="3"/>
</dbReference>
<dbReference type="AlphaFoldDB" id="A0A897NR88"/>
<feature type="domain" description="PAS" evidence="4">
    <location>
        <begin position="651"/>
        <end position="721"/>
    </location>
</feature>
<dbReference type="InterPro" id="IPR029016">
    <property type="entry name" value="GAF-like_dom_sf"/>
</dbReference>
<dbReference type="Gene3D" id="3.30.450.40">
    <property type="match status" value="1"/>
</dbReference>
<dbReference type="PANTHER" id="PTHR44757:SF2">
    <property type="entry name" value="BIOFILM ARCHITECTURE MAINTENANCE PROTEIN MBAA"/>
    <property type="match status" value="1"/>
</dbReference>
<feature type="domain" description="PAC" evidence="5">
    <location>
        <begin position="199"/>
        <end position="249"/>
    </location>
</feature>
<dbReference type="InterPro" id="IPR013767">
    <property type="entry name" value="PAS_fold"/>
</dbReference>
<dbReference type="InterPro" id="IPR052155">
    <property type="entry name" value="Biofilm_reg_signaling"/>
</dbReference>
<dbReference type="CDD" id="cd00156">
    <property type="entry name" value="REC"/>
    <property type="match status" value="1"/>
</dbReference>